<feature type="compositionally biased region" description="Polar residues" evidence="1">
    <location>
        <begin position="348"/>
        <end position="373"/>
    </location>
</feature>
<feature type="compositionally biased region" description="Polar residues" evidence="1">
    <location>
        <begin position="420"/>
        <end position="442"/>
    </location>
</feature>
<evidence type="ECO:0000256" key="1">
    <source>
        <dbReference type="SAM" id="MobiDB-lite"/>
    </source>
</evidence>
<accession>A0ABQ9NQF4</accession>
<feature type="compositionally biased region" description="Basic and acidic residues" evidence="1">
    <location>
        <begin position="107"/>
        <end position="135"/>
    </location>
</feature>
<sequence>MPRRLDPRYLGTAWRPPRFKNAWKSLAPDNSPAQDVPKPTEDIPRPLRPTAAQQVGDAGKPQGHDGSAEKNAPKIRVRFKPGWVKDGKMIPKDASYKHLWGLEEKWDRESGGAKPSEKLSNKITDRSRAREEYVRSRGTIGPRLRARSVARIRPLPRAVIRKETSAAPVRTDQLPSTAWGISKSISAPPPSKSRETATTPKANDRSPIGASGNTRRTSIVHANKKQGSEVSSGRTKQPSSGTLRINKRIPRARAHEPQKSAAAPGETDQLPRSAWGIMKEDPAPGPAEWIRTNPHKVKRLALPGQSTNEAEQSHSSLPLEASDSLGESTFELETDVIKTSPAKPEAAQPSTVQPKTTQPESMQEGSPQPQRSRAGSIHPKSAQPRSIQFKIFRPEAVHQENTQAQSTQLKATESALPKQAPSQALSPQPESPEVTPSQATVTRSREPGTRSTRAMLPKTRSAQATSAQTEATQTGPTQAESTQPVNPQSTFVKLENTQSPSVQPPPVQPTSAQETYSLLQELFPEEARKQQPPPPPDEHRIIPRLVLDPHDADAPEPPKQKSARQRMIEALKAGRESRWTVLVLRGASKSLAEADFRRMIPKGKHIEEWAGEGDILKVIPHRDPDTLERTNRYTLLFSTPASAHAFQEYVAYAHRLSKTHSPTSLFSPIPPPPGYSLDGQDIHALLQAFALVPPSQTLDLRMIPEPYPAPLRRLIEDGGVDRTVPWAEGQEHRVLLHCEGTSNAPTTQAIRGLIAADMKERGVGWALKGPNGGIVKVEREGKVRERPRRRGRDAAGGRDEGRVKDALSVLEEGWEKEEQTLEATRPQYIATRWLVSFETETEAKRFARTWHRRPLPGLKGFYGFGEPPPLAMAEHIW</sequence>
<name>A0ABQ9NQF4_9PEZI</name>
<reference evidence="2" key="1">
    <citation type="submission" date="2022-10" db="EMBL/GenBank/DDBJ databases">
        <title>Culturing micro-colonial fungi from biological soil crusts in the Mojave desert and describing Neophaeococcomyces mojavensis, and introducing the new genera and species Taxawa tesnikishii.</title>
        <authorList>
            <person name="Kurbessoian T."/>
            <person name="Stajich J.E."/>
        </authorList>
    </citation>
    <scope>NUCLEOTIDE SEQUENCE</scope>
    <source>
        <strain evidence="2">TK_1</strain>
    </source>
</reference>
<feature type="region of interest" description="Disordered" evidence="1">
    <location>
        <begin position="781"/>
        <end position="802"/>
    </location>
</feature>
<feature type="compositionally biased region" description="Polar residues" evidence="1">
    <location>
        <begin position="304"/>
        <end position="316"/>
    </location>
</feature>
<dbReference type="Proteomes" id="UP001172684">
    <property type="component" value="Unassembled WGS sequence"/>
</dbReference>
<feature type="compositionally biased region" description="Polar residues" evidence="1">
    <location>
        <begin position="399"/>
        <end position="411"/>
    </location>
</feature>
<gene>
    <name evidence="2" type="ORF">H2201_006063</name>
</gene>
<feature type="region of interest" description="Disordered" evidence="1">
    <location>
        <begin position="107"/>
        <end position="136"/>
    </location>
</feature>
<evidence type="ECO:0000313" key="3">
    <source>
        <dbReference type="Proteomes" id="UP001172684"/>
    </source>
</evidence>
<keyword evidence="3" id="KW-1185">Reference proteome</keyword>
<feature type="compositionally biased region" description="Basic and acidic residues" evidence="1">
    <location>
        <begin position="62"/>
        <end position="72"/>
    </location>
</feature>
<evidence type="ECO:0000313" key="2">
    <source>
        <dbReference type="EMBL" id="KAJ9662575.1"/>
    </source>
</evidence>
<feature type="compositionally biased region" description="Polar residues" evidence="1">
    <location>
        <begin position="228"/>
        <end position="243"/>
    </location>
</feature>
<proteinExistence type="predicted"/>
<feature type="compositionally biased region" description="Low complexity" evidence="1">
    <location>
        <begin position="461"/>
        <end position="474"/>
    </location>
</feature>
<feature type="compositionally biased region" description="Basic and acidic residues" evidence="1">
    <location>
        <begin position="792"/>
        <end position="802"/>
    </location>
</feature>
<feature type="compositionally biased region" description="Polar residues" evidence="1">
    <location>
        <begin position="475"/>
        <end position="486"/>
    </location>
</feature>
<feature type="region of interest" description="Disordered" evidence="1">
    <location>
        <begin position="163"/>
        <end position="486"/>
    </location>
</feature>
<dbReference type="EMBL" id="JAPDRL010000049">
    <property type="protein sequence ID" value="KAJ9662575.1"/>
    <property type="molecule type" value="Genomic_DNA"/>
</dbReference>
<comment type="caution">
    <text evidence="2">The sequence shown here is derived from an EMBL/GenBank/DDBJ whole genome shotgun (WGS) entry which is preliminary data.</text>
</comment>
<feature type="region of interest" description="Disordered" evidence="1">
    <location>
        <begin position="20"/>
        <end position="74"/>
    </location>
</feature>
<protein>
    <submittedName>
        <fullName evidence="2">Uncharacterized protein</fullName>
    </submittedName>
</protein>
<organism evidence="2 3">
    <name type="scientific">Coniosporium apollinis</name>
    <dbReference type="NCBI Taxonomy" id="61459"/>
    <lineage>
        <taxon>Eukaryota</taxon>
        <taxon>Fungi</taxon>
        <taxon>Dikarya</taxon>
        <taxon>Ascomycota</taxon>
        <taxon>Pezizomycotina</taxon>
        <taxon>Dothideomycetes</taxon>
        <taxon>Dothideomycetes incertae sedis</taxon>
        <taxon>Coniosporium</taxon>
    </lineage>
</organism>